<accession>A0A699GKZ8</accession>
<protein>
    <submittedName>
        <fullName evidence="1">Pentatricopeptide repeat-containing protein At3g61360</fullName>
    </submittedName>
</protein>
<organism evidence="1">
    <name type="scientific">Tanacetum cinerariifolium</name>
    <name type="common">Dalmatian daisy</name>
    <name type="synonym">Chrysanthemum cinerariifolium</name>
    <dbReference type="NCBI Taxonomy" id="118510"/>
    <lineage>
        <taxon>Eukaryota</taxon>
        <taxon>Viridiplantae</taxon>
        <taxon>Streptophyta</taxon>
        <taxon>Embryophyta</taxon>
        <taxon>Tracheophyta</taxon>
        <taxon>Spermatophyta</taxon>
        <taxon>Magnoliopsida</taxon>
        <taxon>eudicotyledons</taxon>
        <taxon>Gunneridae</taxon>
        <taxon>Pentapetalae</taxon>
        <taxon>asterids</taxon>
        <taxon>campanulids</taxon>
        <taxon>Asterales</taxon>
        <taxon>Asteraceae</taxon>
        <taxon>Asteroideae</taxon>
        <taxon>Anthemideae</taxon>
        <taxon>Anthemidinae</taxon>
        <taxon>Tanacetum</taxon>
    </lineage>
</organism>
<comment type="caution">
    <text evidence="1">The sequence shown here is derived from an EMBL/GenBank/DDBJ whole genome shotgun (WGS) entry which is preliminary data.</text>
</comment>
<proteinExistence type="predicted"/>
<reference evidence="1" key="1">
    <citation type="journal article" date="2019" name="Sci. Rep.">
        <title>Draft genome of Tanacetum cinerariifolium, the natural source of mosquito coil.</title>
        <authorList>
            <person name="Yamashiro T."/>
            <person name="Shiraishi A."/>
            <person name="Satake H."/>
            <person name="Nakayama K."/>
        </authorList>
    </citation>
    <scope>NUCLEOTIDE SEQUENCE</scope>
</reference>
<name>A0A699GKZ8_TANCI</name>
<sequence>MYLIERGYCPHSHAVDVLSKSLCSDWWIKEAFQCGLQILEKGRYIRKTGFHVLERCLIEIGDDAKLKELNKMIKKLQISVPVSKDHAMGISVKHKYECYQGLHKLSMFGDGIKLRPAGERKTAPSHWLGYTLAINAHGRAYLLRDKNAHRDLNVVTGLHSDSVKSTFQIDLILIKLGSFNVVIGTDWLSKYHARIICDEKVIHIPIIDETLIIRGAPQGEVLGQIKPRSANSCSWFDSSCISEGANLSWSFVFAVPGQMTHPVQMRIEQYFLMTDYSLWEVILNGDSPAPTRVIKGVVQPVAPTTTEHRLPTEWRTHTLIWRNKTDLEEHSLDDLFNSLKIYEAEVKSSSSSGTSTQNIAFVSSNNTDSTNELISAATSVFAVSAKIHVSTLPNVDTLSDFFRGQEGILKQMDLLPWDLIYQRWSDTTITGKETLLESVVPLRTQEGIYDWSFNAEEEPTNYALMAFTSLSSSSSDNEAMIDCNVMFTSASDEILPVSPTYDRYQSGDGYQVIPPPYIGTFMPPKPDLVFDNAPNVNENVHIAFTVELSPTKPDKDLSHTHRLSEPIIEDWVSDLEDDSEAEIPQNAPRKIGMETKMSNLRPCFLKYKCINDPQKGTCPIYLTLKKNEGYVAFGGNPKGGKISGRGKITIGKLDFDDIYFVKELKFNLFSVSRICDKKNNILFTYTEYLVLSLEFKLPDKNQVLLRLPRENNMYNVDLMTIVPSGDLTCLFAKATLDESNLWH</sequence>
<gene>
    <name evidence="1" type="ORF">Tci_032807</name>
</gene>
<dbReference type="EMBL" id="BKCJ010004401">
    <property type="protein sequence ID" value="GEU60829.1"/>
    <property type="molecule type" value="Genomic_DNA"/>
</dbReference>
<dbReference type="Pfam" id="PF08284">
    <property type="entry name" value="RVP_2"/>
    <property type="match status" value="1"/>
</dbReference>
<dbReference type="AlphaFoldDB" id="A0A699GKZ8"/>
<evidence type="ECO:0000313" key="1">
    <source>
        <dbReference type="EMBL" id="GEU60829.1"/>
    </source>
</evidence>